<dbReference type="OrthoDB" id="9801052at2"/>
<evidence type="ECO:0000256" key="1">
    <source>
        <dbReference type="ARBA" id="ARBA00008954"/>
    </source>
</evidence>
<dbReference type="EMBL" id="MLIK01000004">
    <property type="protein sequence ID" value="OHU31108.1"/>
    <property type="molecule type" value="Genomic_DNA"/>
</dbReference>
<dbReference type="RefSeq" id="WP_070936526.1">
    <property type="nucleotide sequence ID" value="NZ_MLIK01000004.1"/>
</dbReference>
<dbReference type="Pfam" id="PF00202">
    <property type="entry name" value="Aminotran_3"/>
    <property type="match status" value="1"/>
</dbReference>
<name>A0A1S1LFE1_9MYCO</name>
<comment type="caution">
    <text evidence="4">The sequence shown here is derived from an EMBL/GenBank/DDBJ whole genome shotgun (WGS) entry which is preliminary data.</text>
</comment>
<gene>
    <name evidence="4" type="ORF">BKG76_05325</name>
</gene>
<dbReference type="InterPro" id="IPR005814">
    <property type="entry name" value="Aminotrans_3"/>
</dbReference>
<reference evidence="4 5" key="1">
    <citation type="submission" date="2016-10" db="EMBL/GenBank/DDBJ databases">
        <title>Evaluation of Human, Veterinary and Environmental Mycobacterium chelonae Isolates by Core Genome Phylogenomic Analysis, Targeted Gene Comparison, and Anti-microbial Susceptibility Patterns: A Tale of Mistaken Identities.</title>
        <authorList>
            <person name="Fogelson S.B."/>
            <person name="Camus A.C."/>
            <person name="Lorenz W."/>
            <person name="Vasireddy R."/>
            <person name="Vasireddy S."/>
            <person name="Smith T."/>
            <person name="Brown-Elliott B.A."/>
            <person name="Wallace R.J.Jr."/>
            <person name="Hasan N.A."/>
            <person name="Reischl U."/>
            <person name="Sanchez S."/>
        </authorList>
    </citation>
    <scope>NUCLEOTIDE SEQUENCE [LARGE SCALE GENOMIC DNA]</scope>
    <source>
        <strain evidence="4 5">1559</strain>
    </source>
</reference>
<dbReference type="Gene3D" id="3.40.640.10">
    <property type="entry name" value="Type I PLP-dependent aspartate aminotransferase-like (Major domain)"/>
    <property type="match status" value="1"/>
</dbReference>
<evidence type="ECO:0000313" key="5">
    <source>
        <dbReference type="Proteomes" id="UP000179616"/>
    </source>
</evidence>
<evidence type="ECO:0000256" key="2">
    <source>
        <dbReference type="ARBA" id="ARBA00022898"/>
    </source>
</evidence>
<dbReference type="AlphaFoldDB" id="A0A1S1LFE1"/>
<comment type="similarity">
    <text evidence="1 3">Belongs to the class-III pyridoxal-phosphate-dependent aminotransferase family.</text>
</comment>
<dbReference type="GO" id="GO:0030170">
    <property type="term" value="F:pyridoxal phosphate binding"/>
    <property type="evidence" value="ECO:0007669"/>
    <property type="project" value="InterPro"/>
</dbReference>
<dbReference type="SUPFAM" id="SSF53383">
    <property type="entry name" value="PLP-dependent transferases"/>
    <property type="match status" value="1"/>
</dbReference>
<dbReference type="PIRSF" id="PIRSF000521">
    <property type="entry name" value="Transaminase_4ab_Lys_Orn"/>
    <property type="match status" value="1"/>
</dbReference>
<keyword evidence="2 3" id="KW-0663">Pyridoxal phosphate</keyword>
<dbReference type="Gene3D" id="3.90.1150.10">
    <property type="entry name" value="Aspartate Aminotransferase, domain 1"/>
    <property type="match status" value="1"/>
</dbReference>
<dbReference type="STRING" id="948102.BKG76_05325"/>
<evidence type="ECO:0008006" key="6">
    <source>
        <dbReference type="Google" id="ProtNLM"/>
    </source>
</evidence>
<dbReference type="InterPro" id="IPR049704">
    <property type="entry name" value="Aminotrans_3_PPA_site"/>
</dbReference>
<dbReference type="InterPro" id="IPR015421">
    <property type="entry name" value="PyrdxlP-dep_Trfase_major"/>
</dbReference>
<dbReference type="InterPro" id="IPR015422">
    <property type="entry name" value="PyrdxlP-dep_Trfase_small"/>
</dbReference>
<accession>A0A1S1LFE1</accession>
<dbReference type="PANTHER" id="PTHR43094">
    <property type="entry name" value="AMINOTRANSFERASE"/>
    <property type="match status" value="1"/>
</dbReference>
<dbReference type="InterPro" id="IPR015424">
    <property type="entry name" value="PyrdxlP-dep_Trfase"/>
</dbReference>
<organism evidence="4 5">
    <name type="scientific">Mycobacteroides franklinii</name>
    <dbReference type="NCBI Taxonomy" id="948102"/>
    <lineage>
        <taxon>Bacteria</taxon>
        <taxon>Bacillati</taxon>
        <taxon>Actinomycetota</taxon>
        <taxon>Actinomycetes</taxon>
        <taxon>Mycobacteriales</taxon>
        <taxon>Mycobacteriaceae</taxon>
        <taxon>Mycobacteroides</taxon>
    </lineage>
</organism>
<evidence type="ECO:0000313" key="4">
    <source>
        <dbReference type="EMBL" id="OHU31108.1"/>
    </source>
</evidence>
<protein>
    <recommendedName>
        <fullName evidence="6">Aspartate aminotransferase family protein</fullName>
    </recommendedName>
</protein>
<dbReference type="PANTHER" id="PTHR43094:SF1">
    <property type="entry name" value="AMINOTRANSFERASE CLASS-III"/>
    <property type="match status" value="1"/>
</dbReference>
<dbReference type="GO" id="GO:0008483">
    <property type="term" value="F:transaminase activity"/>
    <property type="evidence" value="ECO:0007669"/>
    <property type="project" value="InterPro"/>
</dbReference>
<evidence type="ECO:0000256" key="3">
    <source>
        <dbReference type="RuleBase" id="RU003560"/>
    </source>
</evidence>
<sequence>MTIPTEAASEDEVDRAAQVVDWDNRYVMHAHRWPGGGSLGTAVAAKGVWLTLDDGTKLLDLHGQYMSMGVGHNHPRVRAALHKAVDGLGYCVELFAHENKGRAAKLLIEDTMEGSDWAGRVRFVASGSEAVEAALMVARIYTGRQVVVTRQLAQHGWTAGAATVSTSAINRGDYFDLPTGQVRNATVQHAPIAPAPFCAACPLGQTPGTCGDSDGTLACVRETERTIRSVGVHNVAAFITELYNGAGAYIVPPQYPRQIREMTERLGILWIDDEVVAGVGRTGKWWAFQHYGVTPDIVVAGKGLSSSAAPVGACIVSRTISDFFDTGVWTAAGSFHGHPLSVAAVAATLEAIIEENLVDRAATLGEYVRARLSEMMDKHPSFDSFEGRGLGWILNFVNPESNRQWTPSDRWYDITADGETFKPSEFLTEACAARGVLLFPFLPNSMHLGPALTITKEEMDIGLNALDDALSELDTWAGRTTDGCAG</sequence>
<dbReference type="CDD" id="cd00610">
    <property type="entry name" value="OAT_like"/>
    <property type="match status" value="1"/>
</dbReference>
<dbReference type="PROSITE" id="PS00600">
    <property type="entry name" value="AA_TRANSFER_CLASS_3"/>
    <property type="match status" value="1"/>
</dbReference>
<proteinExistence type="inferred from homology"/>
<dbReference type="GeneID" id="57166215"/>
<dbReference type="Proteomes" id="UP000179616">
    <property type="component" value="Unassembled WGS sequence"/>
</dbReference>